<evidence type="ECO:0000313" key="2">
    <source>
        <dbReference type="EMBL" id="MBG6093658.1"/>
    </source>
</evidence>
<sequence>MRSMRELPPTALQLSKGAPAVPTEFVDGGPRLL</sequence>
<dbReference type="AlphaFoldDB" id="A0A931DRX7"/>
<comment type="caution">
    <text evidence="2">The sequence shown here is derived from an EMBL/GenBank/DDBJ whole genome shotgun (WGS) entry which is preliminary data.</text>
</comment>
<proteinExistence type="predicted"/>
<evidence type="ECO:0000256" key="1">
    <source>
        <dbReference type="SAM" id="MobiDB-lite"/>
    </source>
</evidence>
<keyword evidence="3" id="KW-1185">Reference proteome</keyword>
<protein>
    <submittedName>
        <fullName evidence="2">Uncharacterized protein</fullName>
    </submittedName>
</protein>
<dbReference type="EMBL" id="JADOUA010000001">
    <property type="protein sequence ID" value="MBG6093658.1"/>
    <property type="molecule type" value="Genomic_DNA"/>
</dbReference>
<accession>A0A931DRX7</accession>
<name>A0A931DRX7_9ACTN</name>
<feature type="region of interest" description="Disordered" evidence="1">
    <location>
        <begin position="1"/>
        <end position="33"/>
    </location>
</feature>
<organism evidence="2 3">
    <name type="scientific">Actinomadura viridis</name>
    <dbReference type="NCBI Taxonomy" id="58110"/>
    <lineage>
        <taxon>Bacteria</taxon>
        <taxon>Bacillati</taxon>
        <taxon>Actinomycetota</taxon>
        <taxon>Actinomycetes</taxon>
        <taxon>Streptosporangiales</taxon>
        <taxon>Thermomonosporaceae</taxon>
        <taxon>Actinomadura</taxon>
    </lineage>
</organism>
<gene>
    <name evidence="2" type="ORF">IW256_007771</name>
</gene>
<dbReference type="Proteomes" id="UP000614047">
    <property type="component" value="Unassembled WGS sequence"/>
</dbReference>
<evidence type="ECO:0000313" key="3">
    <source>
        <dbReference type="Proteomes" id="UP000614047"/>
    </source>
</evidence>
<reference evidence="2" key="1">
    <citation type="submission" date="2020-11" db="EMBL/GenBank/DDBJ databases">
        <title>Sequencing the genomes of 1000 actinobacteria strains.</title>
        <authorList>
            <person name="Klenk H.-P."/>
        </authorList>
    </citation>
    <scope>NUCLEOTIDE SEQUENCE</scope>
    <source>
        <strain evidence="2">DSM 43175</strain>
    </source>
</reference>